<evidence type="ECO:0000256" key="11">
    <source>
        <dbReference type="HAMAP-Rule" id="MF_00766"/>
    </source>
</evidence>
<proteinExistence type="inferred from homology"/>
<evidence type="ECO:0000256" key="3">
    <source>
        <dbReference type="ARBA" id="ARBA00022676"/>
    </source>
</evidence>
<dbReference type="InterPro" id="IPR023346">
    <property type="entry name" value="Lysozyme-like_dom_sf"/>
</dbReference>
<keyword evidence="6 11" id="KW-0133">Cell shape</keyword>
<comment type="similarity">
    <text evidence="11">Belongs to the glycosyltransferase 51 family.</text>
</comment>
<evidence type="ECO:0000313" key="14">
    <source>
        <dbReference type="Proteomes" id="UP001297272"/>
    </source>
</evidence>
<evidence type="ECO:0000256" key="10">
    <source>
        <dbReference type="ARBA" id="ARBA00023316"/>
    </source>
</evidence>
<dbReference type="EMBL" id="JAFMNX010000005">
    <property type="protein sequence ID" value="MBS9722317.1"/>
    <property type="molecule type" value="Genomic_DNA"/>
</dbReference>
<comment type="function">
    <text evidence="11">Peptidoglycan polymerase that catalyzes glycan chain elongation from lipid-linked precursors.</text>
</comment>
<dbReference type="InterPro" id="IPR001264">
    <property type="entry name" value="Glyco_trans_51"/>
</dbReference>
<keyword evidence="2 11" id="KW-0997">Cell inner membrane</keyword>
<gene>
    <name evidence="11 13" type="primary">mtgA</name>
    <name evidence="13" type="ORF">JYU29_16600</name>
</gene>
<accession>A0ABS5RZA2</accession>
<dbReference type="EC" id="2.4.99.28" evidence="11"/>
<dbReference type="HAMAP" id="MF_00766">
    <property type="entry name" value="PGT_MtgA"/>
    <property type="match status" value="1"/>
</dbReference>
<organism evidence="13 14">
    <name type="scientific">Tianweitania aestuarii</name>
    <dbReference type="NCBI Taxonomy" id="2814886"/>
    <lineage>
        <taxon>Bacteria</taxon>
        <taxon>Pseudomonadati</taxon>
        <taxon>Pseudomonadota</taxon>
        <taxon>Alphaproteobacteria</taxon>
        <taxon>Hyphomicrobiales</taxon>
        <taxon>Phyllobacteriaceae</taxon>
        <taxon>Tianweitania</taxon>
    </lineage>
</organism>
<dbReference type="RefSeq" id="WP_213985973.1">
    <property type="nucleotide sequence ID" value="NZ_JAFMNX010000005.1"/>
</dbReference>
<keyword evidence="3 11" id="KW-0328">Glycosyltransferase</keyword>
<dbReference type="PANTHER" id="PTHR30400:SF0">
    <property type="entry name" value="BIOSYNTHETIC PEPTIDOGLYCAN TRANSGLYCOSYLASE"/>
    <property type="match status" value="1"/>
</dbReference>
<sequence>MPPPPPPRGKGRGPLKRPPSLRRSLRHIFFVLVILGMIPVVLTLVYAVPGVRPISTLMLRDAVTLQGYDRRWVPIEEIAPALRFSVIMSEDGQFCSHHGVDLRELHGVIQDALAGEETRGASTIPMQAVKNLFLWNSRSFLRKALEAPLAIYFDGVLSKKRILEIYLNIVEWGPGIYGAESAALYHFGKAAADLTPREAALLAVALPNPLERDPGSPTRNLGRLADRVQRMAGNSGGYTSCVR</sequence>
<dbReference type="InterPro" id="IPR036950">
    <property type="entry name" value="PBP_transglycosylase"/>
</dbReference>
<name>A0ABS5RZA2_9HYPH</name>
<reference evidence="13 14" key="1">
    <citation type="submission" date="2021-03" db="EMBL/GenBank/DDBJ databases">
        <title>Tianweitania aestuarii sp. nov., isolated from a tidal flat.</title>
        <authorList>
            <person name="Park S."/>
            <person name="Yoon J.-H."/>
        </authorList>
    </citation>
    <scope>NUCLEOTIDE SEQUENCE [LARGE SCALE GENOMIC DNA]</scope>
    <source>
        <strain evidence="13 14">BSSL-BM11</strain>
    </source>
</reference>
<keyword evidence="1 11" id="KW-1003">Cell membrane</keyword>
<dbReference type="Gene3D" id="1.10.3810.10">
    <property type="entry name" value="Biosynthetic peptidoglycan transglycosylase-like"/>
    <property type="match status" value="1"/>
</dbReference>
<comment type="subcellular location">
    <subcellularLocation>
        <location evidence="11">Cell inner membrane</location>
        <topology evidence="11">Single-pass membrane protein</topology>
    </subcellularLocation>
</comment>
<keyword evidence="14" id="KW-1185">Reference proteome</keyword>
<comment type="catalytic activity">
    <reaction evidence="11">
        <text>[GlcNAc-(1-&gt;4)-Mur2Ac(oyl-L-Ala-gamma-D-Glu-L-Lys-D-Ala-D-Ala)](n)-di-trans,octa-cis-undecaprenyl diphosphate + beta-D-GlcNAc-(1-&gt;4)-Mur2Ac(oyl-L-Ala-gamma-D-Glu-L-Lys-D-Ala-D-Ala)-di-trans,octa-cis-undecaprenyl diphosphate = [GlcNAc-(1-&gt;4)-Mur2Ac(oyl-L-Ala-gamma-D-Glu-L-Lys-D-Ala-D-Ala)](n+1)-di-trans,octa-cis-undecaprenyl diphosphate + di-trans,octa-cis-undecaprenyl diphosphate + H(+)</text>
        <dbReference type="Rhea" id="RHEA:23708"/>
        <dbReference type="Rhea" id="RHEA-COMP:9602"/>
        <dbReference type="Rhea" id="RHEA-COMP:9603"/>
        <dbReference type="ChEBI" id="CHEBI:15378"/>
        <dbReference type="ChEBI" id="CHEBI:58405"/>
        <dbReference type="ChEBI" id="CHEBI:60033"/>
        <dbReference type="ChEBI" id="CHEBI:78435"/>
        <dbReference type="EC" id="2.4.99.28"/>
    </reaction>
</comment>
<evidence type="ECO:0000256" key="7">
    <source>
        <dbReference type="ARBA" id="ARBA00022984"/>
    </source>
</evidence>
<keyword evidence="8 11" id="KW-1133">Transmembrane helix</keyword>
<dbReference type="SUPFAM" id="SSF53955">
    <property type="entry name" value="Lysozyme-like"/>
    <property type="match status" value="1"/>
</dbReference>
<keyword evidence="4 11" id="KW-0808">Transferase</keyword>
<evidence type="ECO:0000259" key="12">
    <source>
        <dbReference type="Pfam" id="PF00912"/>
    </source>
</evidence>
<evidence type="ECO:0000256" key="8">
    <source>
        <dbReference type="ARBA" id="ARBA00022989"/>
    </source>
</evidence>
<evidence type="ECO:0000256" key="1">
    <source>
        <dbReference type="ARBA" id="ARBA00022475"/>
    </source>
</evidence>
<dbReference type="PANTHER" id="PTHR30400">
    <property type="entry name" value="MONOFUNCTIONAL BIOSYNTHETIC PEPTIDOGLYCAN TRANSGLYCOSYLASE"/>
    <property type="match status" value="1"/>
</dbReference>
<comment type="pathway">
    <text evidence="11">Cell wall biogenesis; peptidoglycan biosynthesis.</text>
</comment>
<keyword evidence="9 11" id="KW-0472">Membrane</keyword>
<evidence type="ECO:0000256" key="2">
    <source>
        <dbReference type="ARBA" id="ARBA00022519"/>
    </source>
</evidence>
<evidence type="ECO:0000256" key="4">
    <source>
        <dbReference type="ARBA" id="ARBA00022679"/>
    </source>
</evidence>
<feature type="transmembrane region" description="Helical" evidence="11">
    <location>
        <begin position="28"/>
        <end position="48"/>
    </location>
</feature>
<dbReference type="InterPro" id="IPR011812">
    <property type="entry name" value="Pep_trsgly"/>
</dbReference>
<protein>
    <recommendedName>
        <fullName evidence="11">Biosynthetic peptidoglycan transglycosylase</fullName>
        <ecNumber evidence="11">2.4.99.28</ecNumber>
    </recommendedName>
    <alternativeName>
        <fullName evidence="11">Glycan polymerase</fullName>
    </alternativeName>
    <alternativeName>
        <fullName evidence="11">Peptidoglycan glycosyltransferase MtgA</fullName>
        <shortName evidence="11">PGT</shortName>
    </alternativeName>
</protein>
<feature type="domain" description="Glycosyl transferase family 51" evidence="12">
    <location>
        <begin position="67"/>
        <end position="230"/>
    </location>
</feature>
<dbReference type="Pfam" id="PF00912">
    <property type="entry name" value="Transgly"/>
    <property type="match status" value="1"/>
</dbReference>
<evidence type="ECO:0000313" key="13">
    <source>
        <dbReference type="EMBL" id="MBS9722317.1"/>
    </source>
</evidence>
<evidence type="ECO:0000256" key="5">
    <source>
        <dbReference type="ARBA" id="ARBA00022692"/>
    </source>
</evidence>
<keyword evidence="10 11" id="KW-0961">Cell wall biogenesis/degradation</keyword>
<comment type="caution">
    <text evidence="13">The sequence shown here is derived from an EMBL/GenBank/DDBJ whole genome shotgun (WGS) entry which is preliminary data.</text>
</comment>
<keyword evidence="5 11" id="KW-0812">Transmembrane</keyword>
<evidence type="ECO:0000256" key="6">
    <source>
        <dbReference type="ARBA" id="ARBA00022960"/>
    </source>
</evidence>
<keyword evidence="7 11" id="KW-0573">Peptidoglycan synthesis</keyword>
<dbReference type="Proteomes" id="UP001297272">
    <property type="component" value="Unassembled WGS sequence"/>
</dbReference>
<evidence type="ECO:0000256" key="9">
    <source>
        <dbReference type="ARBA" id="ARBA00023136"/>
    </source>
</evidence>
<dbReference type="GO" id="GO:0016757">
    <property type="term" value="F:glycosyltransferase activity"/>
    <property type="evidence" value="ECO:0007669"/>
    <property type="project" value="UniProtKB-KW"/>
</dbReference>